<evidence type="ECO:0000313" key="9">
    <source>
        <dbReference type="EMBL" id="MCJ8499941.1"/>
    </source>
</evidence>
<comment type="caution">
    <text evidence="9">The sequence shown here is derived from an EMBL/GenBank/DDBJ whole genome shotgun (WGS) entry which is preliminary data.</text>
</comment>
<protein>
    <submittedName>
        <fullName evidence="9">Precorrin-2 C(20)-methyltransferase</fullName>
        <ecNumber evidence="9">2.1.1.130</ecNumber>
    </submittedName>
</protein>
<evidence type="ECO:0000256" key="3">
    <source>
        <dbReference type="ARBA" id="ARBA00022573"/>
    </source>
</evidence>
<dbReference type="InterPro" id="IPR014776">
    <property type="entry name" value="4pyrrole_Mease_sub2"/>
</dbReference>
<comment type="similarity">
    <text evidence="2 7">Belongs to the precorrin methyltransferase family.</text>
</comment>
<dbReference type="PANTHER" id="PTHR43467">
    <property type="entry name" value="COBALT-PRECORRIN-2 C(20)-METHYLTRANSFERASE"/>
    <property type="match status" value="1"/>
</dbReference>
<dbReference type="AlphaFoldDB" id="A0AA41R1F6"/>
<dbReference type="GO" id="GO:0009236">
    <property type="term" value="P:cobalamin biosynthetic process"/>
    <property type="evidence" value="ECO:0007669"/>
    <property type="project" value="UniProtKB-UniRule"/>
</dbReference>
<dbReference type="EMBL" id="JALJRB010000004">
    <property type="protein sequence ID" value="MCJ8499941.1"/>
    <property type="molecule type" value="Genomic_DNA"/>
</dbReference>
<evidence type="ECO:0000259" key="8">
    <source>
        <dbReference type="Pfam" id="PF00590"/>
    </source>
</evidence>
<dbReference type="Pfam" id="PF00590">
    <property type="entry name" value="TP_methylase"/>
    <property type="match status" value="1"/>
</dbReference>
<keyword evidence="4 9" id="KW-0489">Methyltransferase</keyword>
<dbReference type="InterPro" id="IPR014777">
    <property type="entry name" value="4pyrrole_Mease_sub1"/>
</dbReference>
<evidence type="ECO:0000256" key="6">
    <source>
        <dbReference type="ARBA" id="ARBA00022691"/>
    </source>
</evidence>
<dbReference type="InterPro" id="IPR006364">
    <property type="entry name" value="CobI/CbiL/CobIJ_dom"/>
</dbReference>
<accession>A0AA41R1F6</accession>
<dbReference type="EC" id="2.1.1.130" evidence="9"/>
<feature type="domain" description="Tetrapyrrole methylase" evidence="8">
    <location>
        <begin position="5"/>
        <end position="214"/>
    </location>
</feature>
<dbReference type="InterPro" id="IPR012382">
    <property type="entry name" value="CobI/CbiL"/>
</dbReference>
<evidence type="ECO:0000256" key="1">
    <source>
        <dbReference type="ARBA" id="ARBA00004953"/>
    </source>
</evidence>
<dbReference type="Proteomes" id="UP001165427">
    <property type="component" value="Unassembled WGS sequence"/>
</dbReference>
<dbReference type="GO" id="GO:0030788">
    <property type="term" value="F:precorrin-2 C20-methyltransferase activity"/>
    <property type="evidence" value="ECO:0007669"/>
    <property type="project" value="UniProtKB-EC"/>
</dbReference>
<evidence type="ECO:0000256" key="4">
    <source>
        <dbReference type="ARBA" id="ARBA00022603"/>
    </source>
</evidence>
<dbReference type="PIRSF" id="PIRSF036427">
    <property type="entry name" value="Precrrn-2_mtase"/>
    <property type="match status" value="1"/>
</dbReference>
<dbReference type="InterPro" id="IPR000878">
    <property type="entry name" value="4pyrrol_Mease"/>
</dbReference>
<dbReference type="NCBIfam" id="TIGR01467">
    <property type="entry name" value="cobI_cbiL"/>
    <property type="match status" value="1"/>
</dbReference>
<dbReference type="Gene3D" id="3.30.950.10">
    <property type="entry name" value="Methyltransferase, Cobalt-precorrin-4 Transmethylase, Domain 2"/>
    <property type="match status" value="1"/>
</dbReference>
<comment type="pathway">
    <text evidence="1">Cofactor biosynthesis; adenosylcobalamin biosynthesis.</text>
</comment>
<dbReference type="SUPFAM" id="SSF53790">
    <property type="entry name" value="Tetrapyrrole methylase"/>
    <property type="match status" value="1"/>
</dbReference>
<keyword evidence="3" id="KW-0169">Cobalamin biosynthesis</keyword>
<gene>
    <name evidence="9" type="primary">cobI</name>
    <name evidence="9" type="ORF">MRX98_05095</name>
</gene>
<name>A0AA41R1F6_9BACT</name>
<dbReference type="InterPro" id="IPR035996">
    <property type="entry name" value="4pyrrol_Methylase_sf"/>
</dbReference>
<dbReference type="RefSeq" id="WP_246903635.1">
    <property type="nucleotide sequence ID" value="NZ_JALJRB010000004.1"/>
</dbReference>
<evidence type="ECO:0000256" key="2">
    <source>
        <dbReference type="ARBA" id="ARBA00005879"/>
    </source>
</evidence>
<keyword evidence="5 9" id="KW-0808">Transferase</keyword>
<keyword evidence="10" id="KW-1185">Reference proteome</keyword>
<dbReference type="Gene3D" id="3.40.1010.10">
    <property type="entry name" value="Cobalt-precorrin-4 Transmethylase, Domain 1"/>
    <property type="match status" value="1"/>
</dbReference>
<dbReference type="CDD" id="cd11645">
    <property type="entry name" value="Precorrin_2_C20_MT"/>
    <property type="match status" value="1"/>
</dbReference>
<dbReference type="GO" id="GO:0032259">
    <property type="term" value="P:methylation"/>
    <property type="evidence" value="ECO:0007669"/>
    <property type="project" value="UniProtKB-KW"/>
</dbReference>
<dbReference type="PANTHER" id="PTHR43467:SF2">
    <property type="entry name" value="COBALT-PRECORRIN-2 C(20)-METHYLTRANSFERASE"/>
    <property type="match status" value="1"/>
</dbReference>
<proteinExistence type="inferred from homology"/>
<sequence length="242" mass="25601">MTLGTLYGIGIGPGDPDLITVKGARLLGRCRHLFVPKARQAADSVALGIVRKHLSPDTVIHAVLFPMVTDPTELESRWRESARQVAAVLEQGEDACFVTLGDAFLYSTYIYLVRTLRQVLPGAVVVTVPGITAFSAVAAATEFPVGEGKMPVTIVPTADDLSAVDRALAGPGTVILMKIGKRLDAVLDLLERHEALDAGVFVAHAGMADEVVSTDLRALRGRGEGFGYLSTILVSPQRGGVS</sequence>
<evidence type="ECO:0000313" key="10">
    <source>
        <dbReference type="Proteomes" id="UP001165427"/>
    </source>
</evidence>
<keyword evidence="6" id="KW-0949">S-adenosyl-L-methionine</keyword>
<reference evidence="9" key="1">
    <citation type="submission" date="2022-04" db="EMBL/GenBank/DDBJ databases">
        <title>Desulfatitalea alkaliphila sp. nov., a novel anaerobic sulfate-reducing bacterium isolated from terrestrial mud volcano, Taman Peninsula, Russia.</title>
        <authorList>
            <person name="Khomyakova M.A."/>
            <person name="Merkel A.Y."/>
            <person name="Slobodkin A.I."/>
        </authorList>
    </citation>
    <scope>NUCLEOTIDE SEQUENCE</scope>
    <source>
        <strain evidence="9">M08but</strain>
    </source>
</reference>
<organism evidence="9 10">
    <name type="scientific">Desulfatitalea alkaliphila</name>
    <dbReference type="NCBI Taxonomy" id="2929485"/>
    <lineage>
        <taxon>Bacteria</taxon>
        <taxon>Pseudomonadati</taxon>
        <taxon>Thermodesulfobacteriota</taxon>
        <taxon>Desulfobacteria</taxon>
        <taxon>Desulfobacterales</taxon>
        <taxon>Desulfosarcinaceae</taxon>
        <taxon>Desulfatitalea</taxon>
    </lineage>
</organism>
<evidence type="ECO:0000256" key="7">
    <source>
        <dbReference type="PIRNR" id="PIRNR036427"/>
    </source>
</evidence>
<evidence type="ECO:0000256" key="5">
    <source>
        <dbReference type="ARBA" id="ARBA00022679"/>
    </source>
</evidence>